<dbReference type="RefSeq" id="XP_060330771.1">
    <property type="nucleotide sequence ID" value="XM_060473169.1"/>
</dbReference>
<proteinExistence type="predicted"/>
<evidence type="ECO:0000313" key="1">
    <source>
        <dbReference type="EMBL" id="KAK0458501.1"/>
    </source>
</evidence>
<protein>
    <submittedName>
        <fullName evidence="1">Uncharacterized protein</fullName>
    </submittedName>
</protein>
<name>A0AA39KEM8_ARMTA</name>
<evidence type="ECO:0000313" key="2">
    <source>
        <dbReference type="Proteomes" id="UP001175211"/>
    </source>
</evidence>
<comment type="caution">
    <text evidence="1">The sequence shown here is derived from an EMBL/GenBank/DDBJ whole genome shotgun (WGS) entry which is preliminary data.</text>
</comment>
<keyword evidence="2" id="KW-1185">Reference proteome</keyword>
<accession>A0AA39KEM8</accession>
<reference evidence="1" key="1">
    <citation type="submission" date="2023-06" db="EMBL/GenBank/DDBJ databases">
        <authorList>
            <consortium name="Lawrence Berkeley National Laboratory"/>
            <person name="Ahrendt S."/>
            <person name="Sahu N."/>
            <person name="Indic B."/>
            <person name="Wong-Bajracharya J."/>
            <person name="Merenyi Z."/>
            <person name="Ke H.-M."/>
            <person name="Monk M."/>
            <person name="Kocsube S."/>
            <person name="Drula E."/>
            <person name="Lipzen A."/>
            <person name="Balint B."/>
            <person name="Henrissat B."/>
            <person name="Andreopoulos B."/>
            <person name="Martin F.M."/>
            <person name="Harder C.B."/>
            <person name="Rigling D."/>
            <person name="Ford K.L."/>
            <person name="Foster G.D."/>
            <person name="Pangilinan J."/>
            <person name="Papanicolaou A."/>
            <person name="Barry K."/>
            <person name="LaButti K."/>
            <person name="Viragh M."/>
            <person name="Koriabine M."/>
            <person name="Yan M."/>
            <person name="Riley R."/>
            <person name="Champramary S."/>
            <person name="Plett K.L."/>
            <person name="Tsai I.J."/>
            <person name="Slot J."/>
            <person name="Sipos G."/>
            <person name="Plett J."/>
            <person name="Nagy L.G."/>
            <person name="Grigoriev I.V."/>
        </authorList>
    </citation>
    <scope>NUCLEOTIDE SEQUENCE</scope>
    <source>
        <strain evidence="1">CCBAS 213</strain>
    </source>
</reference>
<sequence>MLDLKFMHPNLPHLIGASSSNERGALFSVYDLDIKHRFVDVIPSWSAIDSDIILNSLLDKMSRDLISGLNHLWEQRCLFASDGSIDCLFLCDARGRFVISLPPETASSDSPANDMEELYFMEGDTHHNAEVLRTISRRMKTTPLFCVGFMWG</sequence>
<dbReference type="EMBL" id="JAUEPS010000017">
    <property type="protein sequence ID" value="KAK0458501.1"/>
    <property type="molecule type" value="Genomic_DNA"/>
</dbReference>
<organism evidence="1 2">
    <name type="scientific">Armillaria tabescens</name>
    <name type="common">Ringless honey mushroom</name>
    <name type="synonym">Agaricus tabescens</name>
    <dbReference type="NCBI Taxonomy" id="1929756"/>
    <lineage>
        <taxon>Eukaryota</taxon>
        <taxon>Fungi</taxon>
        <taxon>Dikarya</taxon>
        <taxon>Basidiomycota</taxon>
        <taxon>Agaricomycotina</taxon>
        <taxon>Agaricomycetes</taxon>
        <taxon>Agaricomycetidae</taxon>
        <taxon>Agaricales</taxon>
        <taxon>Marasmiineae</taxon>
        <taxon>Physalacriaceae</taxon>
        <taxon>Desarmillaria</taxon>
    </lineage>
</organism>
<dbReference type="AlphaFoldDB" id="A0AA39KEM8"/>
<dbReference type="Proteomes" id="UP001175211">
    <property type="component" value="Unassembled WGS sequence"/>
</dbReference>
<gene>
    <name evidence="1" type="ORF">EV420DRAFT_1542635</name>
</gene>
<dbReference type="GeneID" id="85356717"/>